<feature type="transmembrane region" description="Helical" evidence="1">
    <location>
        <begin position="95"/>
        <end position="113"/>
    </location>
</feature>
<feature type="transmembrane region" description="Helical" evidence="1">
    <location>
        <begin position="366"/>
        <end position="388"/>
    </location>
</feature>
<keyword evidence="1" id="KW-1133">Transmembrane helix</keyword>
<feature type="transmembrane region" description="Helical" evidence="1">
    <location>
        <begin position="221"/>
        <end position="248"/>
    </location>
</feature>
<dbReference type="InterPro" id="IPR007349">
    <property type="entry name" value="DUF418"/>
</dbReference>
<dbReference type="OrthoDB" id="9807744at2"/>
<dbReference type="PANTHER" id="PTHR30590">
    <property type="entry name" value="INNER MEMBRANE PROTEIN"/>
    <property type="match status" value="1"/>
</dbReference>
<dbReference type="InterPro" id="IPR052529">
    <property type="entry name" value="Bact_Transport_Assoc"/>
</dbReference>
<feature type="transmembrane region" description="Helical" evidence="1">
    <location>
        <begin position="143"/>
        <end position="161"/>
    </location>
</feature>
<feature type="transmembrane region" description="Helical" evidence="1">
    <location>
        <begin position="336"/>
        <end position="360"/>
    </location>
</feature>
<protein>
    <submittedName>
        <fullName evidence="3">DUF418 domain-containing protein</fullName>
    </submittedName>
</protein>
<dbReference type="RefSeq" id="WP_121854034.1">
    <property type="nucleotide sequence ID" value="NZ_JAKILH010000072.1"/>
</dbReference>
<gene>
    <name evidence="3" type="ORF">D5R81_12820</name>
</gene>
<organism evidence="3 4">
    <name type="scientific">Parashewanella spongiae</name>
    <dbReference type="NCBI Taxonomy" id="342950"/>
    <lineage>
        <taxon>Bacteria</taxon>
        <taxon>Pseudomonadati</taxon>
        <taxon>Pseudomonadota</taxon>
        <taxon>Gammaproteobacteria</taxon>
        <taxon>Alteromonadales</taxon>
        <taxon>Shewanellaceae</taxon>
        <taxon>Parashewanella</taxon>
    </lineage>
</organism>
<keyword evidence="4" id="KW-1185">Reference proteome</keyword>
<feature type="transmembrane region" description="Helical" evidence="1">
    <location>
        <begin position="119"/>
        <end position="136"/>
    </location>
</feature>
<name>A0A3A6TIG7_9GAMM</name>
<comment type="caution">
    <text evidence="3">The sequence shown here is derived from an EMBL/GenBank/DDBJ whole genome shotgun (WGS) entry which is preliminary data.</text>
</comment>
<evidence type="ECO:0000256" key="1">
    <source>
        <dbReference type="SAM" id="Phobius"/>
    </source>
</evidence>
<evidence type="ECO:0000313" key="3">
    <source>
        <dbReference type="EMBL" id="RJY11900.1"/>
    </source>
</evidence>
<feature type="domain" description="DUF418" evidence="2">
    <location>
        <begin position="246"/>
        <end position="404"/>
    </location>
</feature>
<accession>A0A3A6TIG7</accession>
<feature type="transmembrane region" description="Helical" evidence="1">
    <location>
        <begin position="12"/>
        <end position="34"/>
    </location>
</feature>
<dbReference type="AlphaFoldDB" id="A0A3A6TIG7"/>
<evidence type="ECO:0000259" key="2">
    <source>
        <dbReference type="Pfam" id="PF04235"/>
    </source>
</evidence>
<dbReference type="PANTHER" id="PTHR30590:SF2">
    <property type="entry name" value="INNER MEMBRANE PROTEIN"/>
    <property type="match status" value="1"/>
</dbReference>
<keyword evidence="1" id="KW-0812">Transmembrane</keyword>
<reference evidence="3 4" key="1">
    <citation type="submission" date="2018-09" db="EMBL/GenBank/DDBJ databases">
        <title>Phylogeny of the Shewanellaceae, and recommendation for two new genera, Pseudoshewanella and Parashewanella.</title>
        <authorList>
            <person name="Wang G."/>
        </authorList>
    </citation>
    <scope>NUCLEOTIDE SEQUENCE [LARGE SCALE GENOMIC DNA]</scope>
    <source>
        <strain evidence="3 4">KCTC 22492</strain>
    </source>
</reference>
<feature type="transmembrane region" description="Helical" evidence="1">
    <location>
        <begin position="61"/>
        <end position="80"/>
    </location>
</feature>
<keyword evidence="1" id="KW-0472">Membrane</keyword>
<dbReference type="Pfam" id="PF04235">
    <property type="entry name" value="DUF418"/>
    <property type="match status" value="1"/>
</dbReference>
<dbReference type="EMBL" id="QYYH01000079">
    <property type="protein sequence ID" value="RJY11900.1"/>
    <property type="molecule type" value="Genomic_DNA"/>
</dbReference>
<feature type="transmembrane region" description="Helical" evidence="1">
    <location>
        <begin position="260"/>
        <end position="280"/>
    </location>
</feature>
<evidence type="ECO:0000313" key="4">
    <source>
        <dbReference type="Proteomes" id="UP000273022"/>
    </source>
</evidence>
<sequence length="411" mass="45831">MKRINSLDVLRGIALLGLPLMNLVAFSMPMSAYLNPTSFHGDSFSNQFWFSLLNLFADQKFMGMFSVLFGAGLALLYHKFKSEHVAGKPRGSSTIYIRLALLFIIGYLHISYIWSGDVLTLYAILGMLVFPLLGASNKGLVSLFVFMYSLVGLISLFGMNIDINALSALEIEQIKLFFTPSTEQIQQLTHVYQGSIADIHTFENNMTLNGQEASLAVLKPLIMMSFVAILRAGAMMILGFYLFNLGFLQGKLESTTYKKVAIFGMIIGYIITGAGLIYNYSHEWAIEAYFSLGNAFLTLGSPFLVVGYIAAIHLILTKSNLAKFSHLIANTGRIALSLYLFQSVVGAALFYGVGLSWYASLDRTDLVLIWAVLTVTQIVLAYFWLSIFRIGPIEWIWRSCTYRKIMPLLSK</sequence>
<dbReference type="Proteomes" id="UP000273022">
    <property type="component" value="Unassembled WGS sequence"/>
</dbReference>
<feature type="transmembrane region" description="Helical" evidence="1">
    <location>
        <begin position="292"/>
        <end position="316"/>
    </location>
</feature>
<proteinExistence type="predicted"/>